<dbReference type="VEuPathDB" id="FungiDB:VP01_387g9"/>
<feature type="region of interest" description="Disordered" evidence="1">
    <location>
        <begin position="173"/>
        <end position="193"/>
    </location>
</feature>
<evidence type="ECO:0000313" key="3">
    <source>
        <dbReference type="Proteomes" id="UP000037035"/>
    </source>
</evidence>
<proteinExistence type="predicted"/>
<comment type="caution">
    <text evidence="2">The sequence shown here is derived from an EMBL/GenBank/DDBJ whole genome shotgun (WGS) entry which is preliminary data.</text>
</comment>
<feature type="compositionally biased region" description="Basic and acidic residues" evidence="1">
    <location>
        <begin position="11"/>
        <end position="21"/>
    </location>
</feature>
<sequence>MTADIVMEEQPQEHKMVPEKKASKKRKSAAAEVQVESENTTQPTNPAAAPSKKEKKKKASQDKKSTTNDDADAENPTKKKSKQSADAAADHDLEQLVNTDALSPIAHPLADKKMTKRVLRTVKKGSISTCNFFRLFIKSIILKLCSSQPAYWSISPHHAPIFIRCKTETNQEGCEGSGEGVTKRRERESLGAASSTKRPTSCVMISHSKGGSEAMQKKFSEKKKALVAADPSKAAKIQADEDEYTASFEAVLGEVLQLRSRGYSAGRGTFVILRNVSALEDLIKPHEVGKS</sequence>
<organism evidence="2 3">
    <name type="scientific">Puccinia sorghi</name>
    <dbReference type="NCBI Taxonomy" id="27349"/>
    <lineage>
        <taxon>Eukaryota</taxon>
        <taxon>Fungi</taxon>
        <taxon>Dikarya</taxon>
        <taxon>Basidiomycota</taxon>
        <taxon>Pucciniomycotina</taxon>
        <taxon>Pucciniomycetes</taxon>
        <taxon>Pucciniales</taxon>
        <taxon>Pucciniaceae</taxon>
        <taxon>Puccinia</taxon>
    </lineage>
</organism>
<accession>A0A0L6UT04</accession>
<keyword evidence="3" id="KW-1185">Reference proteome</keyword>
<dbReference type="STRING" id="27349.A0A0L6UT04"/>
<name>A0A0L6UT04_9BASI</name>
<dbReference type="Proteomes" id="UP000037035">
    <property type="component" value="Unassembled WGS sequence"/>
</dbReference>
<reference evidence="2 3" key="1">
    <citation type="submission" date="2015-08" db="EMBL/GenBank/DDBJ databases">
        <title>Next Generation Sequencing and Analysis of the Genome of Puccinia sorghi L Schw, the Causal Agent of Maize Common Rust.</title>
        <authorList>
            <person name="Rochi L."/>
            <person name="Burguener G."/>
            <person name="Darino M."/>
            <person name="Turjanski A."/>
            <person name="Kreff E."/>
            <person name="Dieguez M.J."/>
            <person name="Sacco F."/>
        </authorList>
    </citation>
    <scope>NUCLEOTIDE SEQUENCE [LARGE SCALE GENOMIC DNA]</scope>
    <source>
        <strain evidence="2 3">RO10H11247</strain>
    </source>
</reference>
<dbReference type="EMBL" id="LAVV01008923">
    <property type="protein sequence ID" value="KNZ51639.1"/>
    <property type="molecule type" value="Genomic_DNA"/>
</dbReference>
<evidence type="ECO:0000256" key="1">
    <source>
        <dbReference type="SAM" id="MobiDB-lite"/>
    </source>
</evidence>
<feature type="region of interest" description="Disordered" evidence="1">
    <location>
        <begin position="1"/>
        <end position="89"/>
    </location>
</feature>
<dbReference type="AlphaFoldDB" id="A0A0L6UT04"/>
<feature type="compositionally biased region" description="Polar residues" evidence="1">
    <location>
        <begin position="36"/>
        <end position="45"/>
    </location>
</feature>
<protein>
    <submittedName>
        <fullName evidence="2">Uncharacterized protein</fullName>
    </submittedName>
</protein>
<dbReference type="OrthoDB" id="5364946at2759"/>
<gene>
    <name evidence="2" type="ORF">VP01_387g9</name>
</gene>
<evidence type="ECO:0000313" key="2">
    <source>
        <dbReference type="EMBL" id="KNZ51639.1"/>
    </source>
</evidence>